<evidence type="ECO:0000313" key="1">
    <source>
        <dbReference type="EnsemblPlants" id="AUR62034554-RA:cds"/>
    </source>
</evidence>
<dbReference type="AlphaFoldDB" id="A0A803MSK3"/>
<accession>A0A803MSK3</accession>
<dbReference type="EnsemblPlants" id="AUR62034554-RA">
    <property type="protein sequence ID" value="AUR62034554-RA:cds"/>
    <property type="gene ID" value="AUR62034554"/>
</dbReference>
<organism evidence="1 2">
    <name type="scientific">Chenopodium quinoa</name>
    <name type="common">Quinoa</name>
    <dbReference type="NCBI Taxonomy" id="63459"/>
    <lineage>
        <taxon>Eukaryota</taxon>
        <taxon>Viridiplantae</taxon>
        <taxon>Streptophyta</taxon>
        <taxon>Embryophyta</taxon>
        <taxon>Tracheophyta</taxon>
        <taxon>Spermatophyta</taxon>
        <taxon>Magnoliopsida</taxon>
        <taxon>eudicotyledons</taxon>
        <taxon>Gunneridae</taxon>
        <taxon>Pentapetalae</taxon>
        <taxon>Caryophyllales</taxon>
        <taxon>Chenopodiaceae</taxon>
        <taxon>Chenopodioideae</taxon>
        <taxon>Atripliceae</taxon>
        <taxon>Chenopodium</taxon>
    </lineage>
</organism>
<reference evidence="1" key="2">
    <citation type="submission" date="2021-03" db="UniProtKB">
        <authorList>
            <consortium name="EnsemblPlants"/>
        </authorList>
    </citation>
    <scope>IDENTIFICATION</scope>
</reference>
<protein>
    <submittedName>
        <fullName evidence="1">Uncharacterized protein</fullName>
    </submittedName>
</protein>
<dbReference type="Proteomes" id="UP000596660">
    <property type="component" value="Unplaced"/>
</dbReference>
<dbReference type="Gramene" id="AUR62034554-RA">
    <property type="protein sequence ID" value="AUR62034554-RA:cds"/>
    <property type="gene ID" value="AUR62034554"/>
</dbReference>
<sequence length="74" mass="8519">MERNNPLTSIELYDEDPLVSEEMASLVHDATNVVPEKHLHDGDGDYSEIPDQFYRLMKDAEEELFSGCKTFSRL</sequence>
<evidence type="ECO:0000313" key="2">
    <source>
        <dbReference type="Proteomes" id="UP000596660"/>
    </source>
</evidence>
<name>A0A803MSK3_CHEQI</name>
<keyword evidence="2" id="KW-1185">Reference proteome</keyword>
<proteinExistence type="predicted"/>
<reference evidence="1" key="1">
    <citation type="journal article" date="2017" name="Nature">
        <title>The genome of Chenopodium quinoa.</title>
        <authorList>
            <person name="Jarvis D.E."/>
            <person name="Ho Y.S."/>
            <person name="Lightfoot D.J."/>
            <person name="Schmoeckel S.M."/>
            <person name="Li B."/>
            <person name="Borm T.J.A."/>
            <person name="Ohyanagi H."/>
            <person name="Mineta K."/>
            <person name="Michell C.T."/>
            <person name="Saber N."/>
            <person name="Kharbatia N.M."/>
            <person name="Rupper R.R."/>
            <person name="Sharp A.R."/>
            <person name="Dally N."/>
            <person name="Boughton B.A."/>
            <person name="Woo Y.H."/>
            <person name="Gao G."/>
            <person name="Schijlen E.G.W.M."/>
            <person name="Guo X."/>
            <person name="Momin A.A."/>
            <person name="Negrao S."/>
            <person name="Al-Babili S."/>
            <person name="Gehring C."/>
            <person name="Roessner U."/>
            <person name="Jung C."/>
            <person name="Murphy K."/>
            <person name="Arold S.T."/>
            <person name="Gojobori T."/>
            <person name="van der Linden C.G."/>
            <person name="van Loo E.N."/>
            <person name="Jellen E.N."/>
            <person name="Maughan P.J."/>
            <person name="Tester M."/>
        </authorList>
    </citation>
    <scope>NUCLEOTIDE SEQUENCE [LARGE SCALE GENOMIC DNA]</scope>
    <source>
        <strain evidence="1">cv. PI 614886</strain>
    </source>
</reference>